<gene>
    <name evidence="7" type="ORF">QYE76_005555</name>
</gene>
<dbReference type="PROSITE" id="PS50011">
    <property type="entry name" value="PROTEIN_KINASE_DOM"/>
    <property type="match status" value="1"/>
</dbReference>
<sequence length="87" mass="9817">MRNNGPVARRIRPALGVVPQLVHTVLTVRGTPLYVAPKVFLRKGYDSAKADAWSFDIILFVLTTGCKPFRGDDLRTLYHTICRGDFR</sequence>
<evidence type="ECO:0000313" key="7">
    <source>
        <dbReference type="EMBL" id="KAK1631240.1"/>
    </source>
</evidence>
<dbReference type="InterPro" id="IPR011009">
    <property type="entry name" value="Kinase-like_dom_sf"/>
</dbReference>
<dbReference type="AlphaFoldDB" id="A0AAD8RU17"/>
<protein>
    <recommendedName>
        <fullName evidence="6">Protein kinase domain-containing protein</fullName>
    </recommendedName>
</protein>
<dbReference type="InterPro" id="IPR000719">
    <property type="entry name" value="Prot_kinase_dom"/>
</dbReference>
<evidence type="ECO:0000256" key="4">
    <source>
        <dbReference type="ARBA" id="ARBA00022777"/>
    </source>
</evidence>
<dbReference type="Proteomes" id="UP001231189">
    <property type="component" value="Unassembled WGS sequence"/>
</dbReference>
<dbReference type="GO" id="GO:0004674">
    <property type="term" value="F:protein serine/threonine kinase activity"/>
    <property type="evidence" value="ECO:0007669"/>
    <property type="project" value="UniProtKB-KW"/>
</dbReference>
<keyword evidence="2" id="KW-0808">Transferase</keyword>
<organism evidence="7 8">
    <name type="scientific">Lolium multiflorum</name>
    <name type="common">Italian ryegrass</name>
    <name type="synonym">Lolium perenne subsp. multiflorum</name>
    <dbReference type="NCBI Taxonomy" id="4521"/>
    <lineage>
        <taxon>Eukaryota</taxon>
        <taxon>Viridiplantae</taxon>
        <taxon>Streptophyta</taxon>
        <taxon>Embryophyta</taxon>
        <taxon>Tracheophyta</taxon>
        <taxon>Spermatophyta</taxon>
        <taxon>Magnoliopsida</taxon>
        <taxon>Liliopsida</taxon>
        <taxon>Poales</taxon>
        <taxon>Poaceae</taxon>
        <taxon>BOP clade</taxon>
        <taxon>Pooideae</taxon>
        <taxon>Poodae</taxon>
        <taxon>Poeae</taxon>
        <taxon>Poeae Chloroplast Group 2 (Poeae type)</taxon>
        <taxon>Loliodinae</taxon>
        <taxon>Loliinae</taxon>
        <taxon>Lolium</taxon>
    </lineage>
</organism>
<dbReference type="SUPFAM" id="SSF56112">
    <property type="entry name" value="Protein kinase-like (PK-like)"/>
    <property type="match status" value="1"/>
</dbReference>
<dbReference type="GO" id="GO:0007165">
    <property type="term" value="P:signal transduction"/>
    <property type="evidence" value="ECO:0007669"/>
    <property type="project" value="TreeGrafter"/>
</dbReference>
<comment type="caution">
    <text evidence="7">The sequence shown here is derived from an EMBL/GenBank/DDBJ whole genome shotgun (WGS) entry which is preliminary data.</text>
</comment>
<keyword evidence="3" id="KW-0547">Nucleotide-binding</keyword>
<keyword evidence="5" id="KW-0067">ATP-binding</keyword>
<evidence type="ECO:0000313" key="8">
    <source>
        <dbReference type="Proteomes" id="UP001231189"/>
    </source>
</evidence>
<accession>A0AAD8RU17</accession>
<reference evidence="7" key="1">
    <citation type="submission" date="2023-07" db="EMBL/GenBank/DDBJ databases">
        <title>A chromosome-level genome assembly of Lolium multiflorum.</title>
        <authorList>
            <person name="Chen Y."/>
            <person name="Copetti D."/>
            <person name="Kolliker R."/>
            <person name="Studer B."/>
        </authorList>
    </citation>
    <scope>NUCLEOTIDE SEQUENCE</scope>
    <source>
        <strain evidence="7">02402/16</strain>
        <tissue evidence="7">Leaf</tissue>
    </source>
</reference>
<keyword evidence="8" id="KW-1185">Reference proteome</keyword>
<keyword evidence="1" id="KW-0723">Serine/threonine-protein kinase</keyword>
<name>A0AAD8RU17_LOLMU</name>
<evidence type="ECO:0000259" key="6">
    <source>
        <dbReference type="PROSITE" id="PS50011"/>
    </source>
</evidence>
<dbReference type="GO" id="GO:0005524">
    <property type="term" value="F:ATP binding"/>
    <property type="evidence" value="ECO:0007669"/>
    <property type="project" value="UniProtKB-KW"/>
</dbReference>
<dbReference type="Gene3D" id="1.10.510.10">
    <property type="entry name" value="Transferase(Phosphotransferase) domain 1"/>
    <property type="match status" value="1"/>
</dbReference>
<proteinExistence type="predicted"/>
<dbReference type="EMBL" id="JAUUTY010000005">
    <property type="protein sequence ID" value="KAK1631240.1"/>
    <property type="molecule type" value="Genomic_DNA"/>
</dbReference>
<dbReference type="PANTHER" id="PTHR43895">
    <property type="entry name" value="CALCIUM/CALMODULIN-DEPENDENT PROTEIN KINASE KINASE-RELATED"/>
    <property type="match status" value="1"/>
</dbReference>
<feature type="domain" description="Protein kinase" evidence="6">
    <location>
        <begin position="1"/>
        <end position="87"/>
    </location>
</feature>
<evidence type="ECO:0000256" key="2">
    <source>
        <dbReference type="ARBA" id="ARBA00022679"/>
    </source>
</evidence>
<dbReference type="PANTHER" id="PTHR43895:SF4">
    <property type="entry name" value="CBL-INTERACTING PROTEIN KINASE 25"/>
    <property type="match status" value="1"/>
</dbReference>
<dbReference type="Pfam" id="PF00069">
    <property type="entry name" value="Pkinase"/>
    <property type="match status" value="1"/>
</dbReference>
<keyword evidence="4" id="KW-0418">Kinase</keyword>
<evidence type="ECO:0000256" key="1">
    <source>
        <dbReference type="ARBA" id="ARBA00022527"/>
    </source>
</evidence>
<evidence type="ECO:0000256" key="3">
    <source>
        <dbReference type="ARBA" id="ARBA00022741"/>
    </source>
</evidence>
<evidence type="ECO:0000256" key="5">
    <source>
        <dbReference type="ARBA" id="ARBA00022840"/>
    </source>
</evidence>